<keyword evidence="15" id="KW-0511">Multifunctional enzyme</keyword>
<evidence type="ECO:0000256" key="14">
    <source>
        <dbReference type="ARBA" id="ARBA00023239"/>
    </source>
</evidence>
<dbReference type="InterPro" id="IPR010957">
    <property type="entry name" value="G/b/e-P-prot_chorismate_mutase"/>
</dbReference>
<dbReference type="NCBIfam" id="NF008865">
    <property type="entry name" value="PRK11898.1"/>
    <property type="match status" value="1"/>
</dbReference>
<dbReference type="Pfam" id="PF00800">
    <property type="entry name" value="PDT"/>
    <property type="match status" value="1"/>
</dbReference>
<dbReference type="InterPro" id="IPR001086">
    <property type="entry name" value="Preph_deHydtase"/>
</dbReference>
<evidence type="ECO:0000256" key="17">
    <source>
        <dbReference type="ARBA" id="ARBA00031520"/>
    </source>
</evidence>
<proteinExistence type="predicted"/>
<dbReference type="UniPathway" id="UPA00120">
    <property type="reaction ID" value="UER00203"/>
</dbReference>
<dbReference type="Pfam" id="PF01842">
    <property type="entry name" value="ACT"/>
    <property type="match status" value="1"/>
</dbReference>
<name>A0A6B2M3I9_9BACT</name>
<dbReference type="PIRSF" id="PIRSF001500">
    <property type="entry name" value="Chor_mut_pdt_Ppr"/>
    <property type="match status" value="1"/>
</dbReference>
<feature type="domain" description="ACT" evidence="22">
    <location>
        <begin position="275"/>
        <end position="352"/>
    </location>
</feature>
<dbReference type="GO" id="GO:0004664">
    <property type="term" value="F:prephenate dehydratase activity"/>
    <property type="evidence" value="ECO:0007669"/>
    <property type="project" value="UniProtKB-EC"/>
</dbReference>
<comment type="caution">
    <text evidence="23">The sequence shown here is derived from an EMBL/GenBank/DDBJ whole genome shotgun (WGS) entry which is preliminary data.</text>
</comment>
<dbReference type="FunFam" id="3.40.190.10:FF:000029">
    <property type="entry name" value="Chorismate mutase/Prephenate dehydratase"/>
    <property type="match status" value="1"/>
</dbReference>
<dbReference type="UniPathway" id="UPA00121">
    <property type="reaction ID" value="UER00345"/>
</dbReference>
<gene>
    <name evidence="23" type="primary">pheA</name>
    <name evidence="23" type="ORF">G0Q06_12730</name>
</gene>
<evidence type="ECO:0000256" key="10">
    <source>
        <dbReference type="ARBA" id="ARBA00022605"/>
    </source>
</evidence>
<sequence length="356" mass="39243">MDLDALRKEIDSIDQELLERLNKRVQLAQKVGHYKLERGMEVYVPSREEEVFGKLTANNQGPLPAEAVRAIYREIISAAISLEKPLKVAYLGPEATYTHQAALKNFGSSIPFTPMNSVPDVFTSVCRGDADYGVVPVENSTQGTVISTLDMLVESELTIVAQIYLKISHCLISQSPLEKIKSVHSKDNALGQCRQWLARMLPGVELVDSASTAASVEYAAKNPEAAAIASRIAAELYKVPIVEENVMDKTDNVTRFLVIGRTPTPLLGEGRDKTSLAFSLHDEAGSLLKALTPFSSRGINLCKIESRPSRRKAWDYYFYVDIIGHQDEPHVKEALEELEGICPVLKLLGSYPNSGL</sequence>
<evidence type="ECO:0000256" key="3">
    <source>
        <dbReference type="ARBA" id="ARBA00004496"/>
    </source>
</evidence>
<keyword evidence="10" id="KW-0028">Amino-acid biosynthesis</keyword>
<evidence type="ECO:0000313" key="24">
    <source>
        <dbReference type="Proteomes" id="UP000478417"/>
    </source>
</evidence>
<dbReference type="Gene3D" id="1.20.59.10">
    <property type="entry name" value="Chorismate mutase"/>
    <property type="match status" value="1"/>
</dbReference>
<evidence type="ECO:0000256" key="13">
    <source>
        <dbReference type="ARBA" id="ARBA00023235"/>
    </source>
</evidence>
<evidence type="ECO:0000256" key="1">
    <source>
        <dbReference type="ARBA" id="ARBA00000824"/>
    </source>
</evidence>
<dbReference type="Pfam" id="PF01817">
    <property type="entry name" value="CM_2"/>
    <property type="match status" value="1"/>
</dbReference>
<dbReference type="EC" id="5.4.99.5" evidence="6"/>
<dbReference type="EC" id="4.2.1.51" evidence="7"/>
<dbReference type="InterPro" id="IPR045865">
    <property type="entry name" value="ACT-like_dom_sf"/>
</dbReference>
<evidence type="ECO:0000256" key="12">
    <source>
        <dbReference type="ARBA" id="ARBA00023222"/>
    </source>
</evidence>
<dbReference type="InterPro" id="IPR036979">
    <property type="entry name" value="CM_dom_sf"/>
</dbReference>
<evidence type="ECO:0000259" key="21">
    <source>
        <dbReference type="PROSITE" id="PS51171"/>
    </source>
</evidence>
<dbReference type="InterPro" id="IPR002701">
    <property type="entry name" value="CM_II_prokaryot"/>
</dbReference>
<dbReference type="GO" id="GO:0046417">
    <property type="term" value="P:chorismate metabolic process"/>
    <property type="evidence" value="ECO:0007669"/>
    <property type="project" value="InterPro"/>
</dbReference>
<feature type="site" description="Essential for prephenate dehydratase activity" evidence="19">
    <location>
        <position position="254"/>
    </location>
</feature>
<dbReference type="Gene3D" id="3.30.70.260">
    <property type="match status" value="1"/>
</dbReference>
<evidence type="ECO:0000256" key="7">
    <source>
        <dbReference type="ARBA" id="ARBA00013147"/>
    </source>
</evidence>
<dbReference type="AlphaFoldDB" id="A0A6B2M3I9"/>
<dbReference type="InterPro" id="IPR036263">
    <property type="entry name" value="Chorismate_II_sf"/>
</dbReference>
<keyword evidence="14 23" id="KW-0456">Lyase</keyword>
<dbReference type="PANTHER" id="PTHR21022">
    <property type="entry name" value="PREPHENATE DEHYDRATASE P PROTEIN"/>
    <property type="match status" value="1"/>
</dbReference>
<protein>
    <recommendedName>
        <fullName evidence="8">Bifunctional chorismate mutase/prephenate dehydratase</fullName>
        <ecNumber evidence="7">4.2.1.51</ecNumber>
        <ecNumber evidence="6">5.4.99.5</ecNumber>
    </recommendedName>
    <alternativeName>
        <fullName evidence="17">Chorismate mutase-prephenate dehydratase</fullName>
    </alternativeName>
    <alternativeName>
        <fullName evidence="16">p-protein</fullName>
    </alternativeName>
</protein>
<feature type="domain" description="Prephenate dehydratase" evidence="21">
    <location>
        <begin position="87"/>
        <end position="261"/>
    </location>
</feature>
<evidence type="ECO:0000256" key="4">
    <source>
        <dbReference type="ARBA" id="ARBA00004741"/>
    </source>
</evidence>
<evidence type="ECO:0000256" key="2">
    <source>
        <dbReference type="ARBA" id="ARBA00002364"/>
    </source>
</evidence>
<evidence type="ECO:0000256" key="11">
    <source>
        <dbReference type="ARBA" id="ARBA00023141"/>
    </source>
</evidence>
<comment type="pathway">
    <text evidence="4">Amino-acid biosynthesis; L-phenylalanine biosynthesis; phenylpyruvate from prephenate: step 1/1.</text>
</comment>
<evidence type="ECO:0000259" key="22">
    <source>
        <dbReference type="PROSITE" id="PS51671"/>
    </source>
</evidence>
<organism evidence="23 24">
    <name type="scientific">Oceanipulchritudo coccoides</name>
    <dbReference type="NCBI Taxonomy" id="2706888"/>
    <lineage>
        <taxon>Bacteria</taxon>
        <taxon>Pseudomonadati</taxon>
        <taxon>Verrucomicrobiota</taxon>
        <taxon>Opitutia</taxon>
        <taxon>Puniceicoccales</taxon>
        <taxon>Oceanipulchritudinaceae</taxon>
        <taxon>Oceanipulchritudo</taxon>
    </lineage>
</organism>
<dbReference type="PROSITE" id="PS51168">
    <property type="entry name" value="CHORISMATE_MUT_2"/>
    <property type="match status" value="1"/>
</dbReference>
<evidence type="ECO:0000256" key="15">
    <source>
        <dbReference type="ARBA" id="ARBA00023268"/>
    </source>
</evidence>
<dbReference type="Proteomes" id="UP000478417">
    <property type="component" value="Unassembled WGS sequence"/>
</dbReference>
<comment type="catalytic activity">
    <reaction evidence="18">
        <text>prephenate + H(+) = 3-phenylpyruvate + CO2 + H2O</text>
        <dbReference type="Rhea" id="RHEA:21648"/>
        <dbReference type="ChEBI" id="CHEBI:15377"/>
        <dbReference type="ChEBI" id="CHEBI:15378"/>
        <dbReference type="ChEBI" id="CHEBI:16526"/>
        <dbReference type="ChEBI" id="CHEBI:18005"/>
        <dbReference type="ChEBI" id="CHEBI:29934"/>
        <dbReference type="EC" id="4.2.1.51"/>
    </reaction>
</comment>
<dbReference type="SUPFAM" id="SSF55021">
    <property type="entry name" value="ACT-like"/>
    <property type="match status" value="1"/>
</dbReference>
<reference evidence="23 24" key="1">
    <citation type="submission" date="2020-02" db="EMBL/GenBank/DDBJ databases">
        <title>Albibacoteraceae fam. nov., the first described family within the subdivision 4 Verrucomicrobia.</title>
        <authorList>
            <person name="Xi F."/>
        </authorList>
    </citation>
    <scope>NUCLEOTIDE SEQUENCE [LARGE SCALE GENOMIC DNA]</scope>
    <source>
        <strain evidence="23 24">CK1056</strain>
    </source>
</reference>
<dbReference type="GO" id="GO:0009094">
    <property type="term" value="P:L-phenylalanine biosynthetic process"/>
    <property type="evidence" value="ECO:0007669"/>
    <property type="project" value="UniProtKB-UniPathway"/>
</dbReference>
<keyword evidence="9" id="KW-0963">Cytoplasm</keyword>
<keyword evidence="24" id="KW-1185">Reference proteome</keyword>
<evidence type="ECO:0000256" key="18">
    <source>
        <dbReference type="ARBA" id="ARBA00047848"/>
    </source>
</evidence>
<dbReference type="InterPro" id="IPR008242">
    <property type="entry name" value="Chor_mutase/pphenate_deHydtase"/>
</dbReference>
<evidence type="ECO:0000256" key="6">
    <source>
        <dbReference type="ARBA" id="ARBA00012404"/>
    </source>
</evidence>
<dbReference type="RefSeq" id="WP_163966724.1">
    <property type="nucleotide sequence ID" value="NZ_JAAGNX010000003.1"/>
</dbReference>
<dbReference type="GO" id="GO:0005737">
    <property type="term" value="C:cytoplasm"/>
    <property type="evidence" value="ECO:0007669"/>
    <property type="project" value="UniProtKB-SubCell"/>
</dbReference>
<dbReference type="Gene3D" id="3.40.190.10">
    <property type="entry name" value="Periplasmic binding protein-like II"/>
    <property type="match status" value="2"/>
</dbReference>
<dbReference type="NCBIfam" id="TIGR01807">
    <property type="entry name" value="CM_P2"/>
    <property type="match status" value="1"/>
</dbReference>
<keyword evidence="11" id="KW-0057">Aromatic amino acid biosynthesis</keyword>
<dbReference type="PROSITE" id="PS51171">
    <property type="entry name" value="PREPHENATE_DEHYDR_3"/>
    <property type="match status" value="1"/>
</dbReference>
<comment type="subcellular location">
    <subcellularLocation>
        <location evidence="3">Cytoplasm</location>
    </subcellularLocation>
</comment>
<dbReference type="CDD" id="cd13630">
    <property type="entry name" value="PBP2_PDT_1"/>
    <property type="match status" value="1"/>
</dbReference>
<dbReference type="CDD" id="cd04905">
    <property type="entry name" value="ACT_CM-PDT"/>
    <property type="match status" value="1"/>
</dbReference>
<keyword evidence="12" id="KW-0584">Phenylalanine biosynthesis</keyword>
<dbReference type="PANTHER" id="PTHR21022:SF19">
    <property type="entry name" value="PREPHENATE DEHYDRATASE-RELATED"/>
    <property type="match status" value="1"/>
</dbReference>
<dbReference type="PROSITE" id="PS51671">
    <property type="entry name" value="ACT"/>
    <property type="match status" value="1"/>
</dbReference>
<evidence type="ECO:0000256" key="9">
    <source>
        <dbReference type="ARBA" id="ARBA00022490"/>
    </source>
</evidence>
<evidence type="ECO:0000313" key="23">
    <source>
        <dbReference type="EMBL" id="NDV63323.1"/>
    </source>
</evidence>
<keyword evidence="13" id="KW-0413">Isomerase</keyword>
<dbReference type="SMART" id="SM00830">
    <property type="entry name" value="CM_2"/>
    <property type="match status" value="1"/>
</dbReference>
<evidence type="ECO:0000256" key="8">
    <source>
        <dbReference type="ARBA" id="ARBA00014401"/>
    </source>
</evidence>
<comment type="pathway">
    <text evidence="5">Metabolic intermediate biosynthesis; prephenate biosynthesis; prephenate from chorismate: step 1/1.</text>
</comment>
<dbReference type="PROSITE" id="PS00857">
    <property type="entry name" value="PREPHENATE_DEHYDR_1"/>
    <property type="match status" value="1"/>
</dbReference>
<dbReference type="SUPFAM" id="SSF53850">
    <property type="entry name" value="Periplasmic binding protein-like II"/>
    <property type="match status" value="1"/>
</dbReference>
<comment type="function">
    <text evidence="2">Catalyzes the Claisen rearrangement of chorismate to prephenate and the decarboxylation/dehydration of prephenate to phenylpyruvate.</text>
</comment>
<evidence type="ECO:0000259" key="20">
    <source>
        <dbReference type="PROSITE" id="PS51168"/>
    </source>
</evidence>
<dbReference type="InterPro" id="IPR002912">
    <property type="entry name" value="ACT_dom"/>
</dbReference>
<evidence type="ECO:0000256" key="19">
    <source>
        <dbReference type="PIRSR" id="PIRSR001500-2"/>
    </source>
</evidence>
<dbReference type="InterPro" id="IPR018528">
    <property type="entry name" value="Preph_deHydtase_CS"/>
</dbReference>
<dbReference type="GO" id="GO:0004106">
    <property type="term" value="F:chorismate mutase activity"/>
    <property type="evidence" value="ECO:0007669"/>
    <property type="project" value="UniProtKB-EC"/>
</dbReference>
<evidence type="ECO:0000256" key="16">
    <source>
        <dbReference type="ARBA" id="ARBA00031175"/>
    </source>
</evidence>
<feature type="domain" description="Chorismate mutase" evidence="20">
    <location>
        <begin position="1"/>
        <end position="87"/>
    </location>
</feature>
<dbReference type="SUPFAM" id="SSF48600">
    <property type="entry name" value="Chorismate mutase II"/>
    <property type="match status" value="1"/>
</dbReference>
<evidence type="ECO:0000256" key="5">
    <source>
        <dbReference type="ARBA" id="ARBA00004817"/>
    </source>
</evidence>
<dbReference type="FunFam" id="3.30.70.260:FF:000012">
    <property type="entry name" value="Prephenate dehydratase"/>
    <property type="match status" value="1"/>
</dbReference>
<comment type="catalytic activity">
    <reaction evidence="1">
        <text>chorismate = prephenate</text>
        <dbReference type="Rhea" id="RHEA:13897"/>
        <dbReference type="ChEBI" id="CHEBI:29748"/>
        <dbReference type="ChEBI" id="CHEBI:29934"/>
        <dbReference type="EC" id="5.4.99.5"/>
    </reaction>
</comment>
<accession>A0A6B2M3I9</accession>
<dbReference type="EMBL" id="JAAGNX010000003">
    <property type="protein sequence ID" value="NDV63323.1"/>
    <property type="molecule type" value="Genomic_DNA"/>
</dbReference>